<evidence type="ECO:0000259" key="10">
    <source>
        <dbReference type="Pfam" id="PF02676"/>
    </source>
</evidence>
<dbReference type="EMBL" id="CP134184">
    <property type="protein sequence ID" value="WPA96719.1"/>
    <property type="molecule type" value="Genomic_DNA"/>
</dbReference>
<dbReference type="EC" id="2.1.1.282" evidence="2"/>
<dbReference type="GO" id="GO:0008033">
    <property type="term" value="P:tRNA processing"/>
    <property type="evidence" value="ECO:0007669"/>
    <property type="project" value="UniProtKB-KW"/>
</dbReference>
<dbReference type="Pfam" id="PF02676">
    <property type="entry name" value="TYW3"/>
    <property type="match status" value="1"/>
</dbReference>
<dbReference type="EMBL" id="LKMD01000100">
    <property type="protein sequence ID" value="PIB01613.1"/>
    <property type="molecule type" value="Genomic_DNA"/>
</dbReference>
<reference evidence="12 14" key="2">
    <citation type="submission" date="2023-09" db="EMBL/GenBank/DDBJ databases">
        <title>Complete-Gapless Cercospora beticola genome.</title>
        <authorList>
            <person name="Wyatt N.A."/>
            <person name="Spanner R.E."/>
            <person name="Bolton M.D."/>
        </authorList>
    </citation>
    <scope>NUCLEOTIDE SEQUENCE [LARGE SCALE GENOMIC DNA]</scope>
    <source>
        <strain evidence="12">Cb09-40</strain>
    </source>
</reference>
<evidence type="ECO:0000313" key="11">
    <source>
        <dbReference type="EMBL" id="PIB01613.1"/>
    </source>
</evidence>
<proteinExistence type="inferred from homology"/>
<comment type="catalytic activity">
    <reaction evidence="8">
        <text>4-demethyl-7-[(3S)-3-amino-3-carboxypropyl]wyosine(37) in tRNA(Phe) + S-adenosyl-L-methionine = 7-[(3S)-3-amino-3-carboxypropyl]wyosine(37) in tRNA(Phe) + S-adenosyl-L-homocysteine + H(+)</text>
        <dbReference type="Rhea" id="RHEA:36635"/>
        <dbReference type="Rhea" id="RHEA-COMP:10378"/>
        <dbReference type="Rhea" id="RHEA-COMP:10379"/>
        <dbReference type="ChEBI" id="CHEBI:15378"/>
        <dbReference type="ChEBI" id="CHEBI:57856"/>
        <dbReference type="ChEBI" id="CHEBI:59789"/>
        <dbReference type="ChEBI" id="CHEBI:73543"/>
        <dbReference type="ChEBI" id="CHEBI:73550"/>
        <dbReference type="EC" id="2.1.1.282"/>
    </reaction>
</comment>
<dbReference type="GO" id="GO:0008168">
    <property type="term" value="F:methyltransferase activity"/>
    <property type="evidence" value="ECO:0007669"/>
    <property type="project" value="UniProtKB-KW"/>
</dbReference>
<evidence type="ECO:0000256" key="4">
    <source>
        <dbReference type="ARBA" id="ARBA00022679"/>
    </source>
</evidence>
<evidence type="ECO:0000313" key="12">
    <source>
        <dbReference type="EMBL" id="WPA96719.1"/>
    </source>
</evidence>
<keyword evidence="14" id="KW-1185">Reference proteome</keyword>
<evidence type="ECO:0000256" key="3">
    <source>
        <dbReference type="ARBA" id="ARBA00022603"/>
    </source>
</evidence>
<dbReference type="InterPro" id="IPR003827">
    <property type="entry name" value="tRNA_yW-synthesising"/>
</dbReference>
<dbReference type="PANTHER" id="PTHR48418">
    <property type="entry name" value="TRNA WYBUTOSINE-SYNTHESIZING PROTEIN 3"/>
    <property type="match status" value="1"/>
</dbReference>
<dbReference type="PANTHER" id="PTHR48418:SF1">
    <property type="entry name" value="TRNA WYBUTOSINE-SYNTHESIZING PROTEIN 3"/>
    <property type="match status" value="1"/>
</dbReference>
<feature type="compositionally biased region" description="Basic and acidic residues" evidence="9">
    <location>
        <begin position="245"/>
        <end position="279"/>
    </location>
</feature>
<comment type="similarity">
    <text evidence="1">Belongs to the TYW3 family.</text>
</comment>
<evidence type="ECO:0000256" key="5">
    <source>
        <dbReference type="ARBA" id="ARBA00022691"/>
    </source>
</evidence>
<evidence type="ECO:0000313" key="13">
    <source>
        <dbReference type="Proteomes" id="UP000230605"/>
    </source>
</evidence>
<feature type="region of interest" description="Disordered" evidence="9">
    <location>
        <begin position="240"/>
        <end position="299"/>
    </location>
</feature>
<evidence type="ECO:0000256" key="6">
    <source>
        <dbReference type="ARBA" id="ARBA00022694"/>
    </source>
</evidence>
<evidence type="ECO:0000313" key="14">
    <source>
        <dbReference type="Proteomes" id="UP001302367"/>
    </source>
</evidence>
<keyword evidence="4" id="KW-0808">Transferase</keyword>
<evidence type="ECO:0000256" key="8">
    <source>
        <dbReference type="ARBA" id="ARBA00049202"/>
    </source>
</evidence>
<accession>A0A2G5IAW4</accession>
<feature type="compositionally biased region" description="Basic and acidic residues" evidence="9">
    <location>
        <begin position="288"/>
        <end position="299"/>
    </location>
</feature>
<dbReference type="InterPro" id="IPR036602">
    <property type="entry name" value="tRNA_yW-synthesising-like_sf"/>
</dbReference>
<evidence type="ECO:0000256" key="7">
    <source>
        <dbReference type="ARBA" id="ARBA00030554"/>
    </source>
</evidence>
<dbReference type="AlphaFoldDB" id="A0A2G5IAW4"/>
<evidence type="ECO:0000256" key="1">
    <source>
        <dbReference type="ARBA" id="ARBA00008569"/>
    </source>
</evidence>
<name>A0A2G5IAW4_CERBT</name>
<evidence type="ECO:0000256" key="9">
    <source>
        <dbReference type="SAM" id="MobiDB-lite"/>
    </source>
</evidence>
<organism evidence="11 13">
    <name type="scientific">Cercospora beticola</name>
    <name type="common">Sugarbeet leaf spot fungus</name>
    <dbReference type="NCBI Taxonomy" id="122368"/>
    <lineage>
        <taxon>Eukaryota</taxon>
        <taxon>Fungi</taxon>
        <taxon>Dikarya</taxon>
        <taxon>Ascomycota</taxon>
        <taxon>Pezizomycotina</taxon>
        <taxon>Dothideomycetes</taxon>
        <taxon>Dothideomycetidae</taxon>
        <taxon>Mycosphaerellales</taxon>
        <taxon>Mycosphaerellaceae</taxon>
        <taxon>Cercospora</taxon>
    </lineage>
</organism>
<evidence type="ECO:0000256" key="2">
    <source>
        <dbReference type="ARBA" id="ARBA00012750"/>
    </source>
</evidence>
<dbReference type="GO" id="GO:0032259">
    <property type="term" value="P:methylation"/>
    <property type="evidence" value="ECO:0007669"/>
    <property type="project" value="UniProtKB-KW"/>
</dbReference>
<keyword evidence="6" id="KW-0819">tRNA processing</keyword>
<keyword evidence="5" id="KW-0949">S-adenosyl-L-methionine</keyword>
<reference evidence="11 13" key="1">
    <citation type="submission" date="2015-10" db="EMBL/GenBank/DDBJ databases">
        <title>The cercosporin biosynthetic gene cluster was horizontally transferred to several fungal lineages and shown to be expanded in Cercospora beticola based on microsynteny with recipient genomes.</title>
        <authorList>
            <person name="De Jonge R."/>
            <person name="Ebert M.K."/>
            <person name="Suttle J.C."/>
            <person name="Jurick Ii W.M."/>
            <person name="Secor G.A."/>
            <person name="Thomma B.P."/>
            <person name="Van De Peer Y."/>
            <person name="Bolton M.D."/>
        </authorList>
    </citation>
    <scope>NUCLEOTIDE SEQUENCE [LARGE SCALE GENOMIC DNA]</scope>
    <source>
        <strain evidence="11 13">09-40</strain>
    </source>
</reference>
<protein>
    <recommendedName>
        <fullName evidence="2">tRNA(Phe) 7-[(3-amino-3-carboxypropyl)-4-demethylwyosine(37)-N(4)]-methyltransferase</fullName>
        <ecNumber evidence="2">2.1.1.282</ecNumber>
    </recommendedName>
    <alternativeName>
        <fullName evidence="7">tRNA(Phe) 7-((3-amino-3-carboxypropyl)-4-demethylwyosine(37)-N(4))-methyltransferase</fullName>
    </alternativeName>
</protein>
<dbReference type="Proteomes" id="UP000230605">
    <property type="component" value="Chromosome 1"/>
</dbReference>
<dbReference type="Proteomes" id="UP001302367">
    <property type="component" value="Chromosome 1"/>
</dbReference>
<gene>
    <name evidence="11" type="ORF">CB0940_01285</name>
    <name evidence="12" type="ORF">RHO25_001327</name>
</gene>
<dbReference type="Gene3D" id="3.30.1960.10">
    <property type="entry name" value="tRNA wybutosine-synthesizing-like"/>
    <property type="match status" value="1"/>
</dbReference>
<feature type="domain" description="tRNA wybutosine-synthesizing protein" evidence="10">
    <location>
        <begin position="9"/>
        <end position="242"/>
    </location>
</feature>
<dbReference type="OrthoDB" id="263283at2759"/>
<sequence length="299" mass="33183">MPKQDIFQEKKRKILQALSKPDDEYTDSSPIGAVDPNIRQLVDQINETDGYVTTSSCAGRISVFLEGAAKVKDDSGIDEGRTSSSAQGKGGGSWLFVSHDPVDVRTVQEYGALFELFSLPKDARRSFPSADENVRFVHFKFEPMILHILTSSLAHAQHCHSAAMSAGFRESGIVGVTGSEPTPHVAVRTQGLALESIIAYQDSAGAIWPMVPEQYLLTLLNLANQRFVANAERKERFARNLLQSKGEDHRKGDAGDWEPADVRRERKRAEGLKRKEELQRLQQSGSAELEKEHHDNEVS</sequence>
<dbReference type="SUPFAM" id="SSF111278">
    <property type="entry name" value="SSo0622-like"/>
    <property type="match status" value="1"/>
</dbReference>
<keyword evidence="3" id="KW-0489">Methyltransferase</keyword>